<dbReference type="EnsemblMetazoa" id="GMOY005011-RA">
    <property type="protein sequence ID" value="GMOY005011-PA"/>
    <property type="gene ID" value="GMOY005011"/>
</dbReference>
<dbReference type="PhylomeDB" id="A0A1B0FMB2"/>
<dbReference type="VEuPathDB" id="VectorBase:GMOY005011"/>
<organism evidence="5 6">
    <name type="scientific">Glossina morsitans morsitans</name>
    <name type="common">Savannah tsetse fly</name>
    <dbReference type="NCBI Taxonomy" id="37546"/>
    <lineage>
        <taxon>Eukaryota</taxon>
        <taxon>Metazoa</taxon>
        <taxon>Ecdysozoa</taxon>
        <taxon>Arthropoda</taxon>
        <taxon>Hexapoda</taxon>
        <taxon>Insecta</taxon>
        <taxon>Pterygota</taxon>
        <taxon>Neoptera</taxon>
        <taxon>Endopterygota</taxon>
        <taxon>Diptera</taxon>
        <taxon>Brachycera</taxon>
        <taxon>Muscomorpha</taxon>
        <taxon>Hippoboscoidea</taxon>
        <taxon>Glossinidae</taxon>
        <taxon>Glossina</taxon>
    </lineage>
</organism>
<dbReference type="SMART" id="SM01197">
    <property type="entry name" value="FANCL_C"/>
    <property type="match status" value="1"/>
</dbReference>
<keyword evidence="1 3" id="KW-0863">Zinc-finger</keyword>
<dbReference type="GO" id="GO:0006513">
    <property type="term" value="P:protein monoubiquitination"/>
    <property type="evidence" value="ECO:0007669"/>
    <property type="project" value="TreeGrafter"/>
</dbReference>
<evidence type="ECO:0000256" key="1">
    <source>
        <dbReference type="ARBA" id="ARBA00022771"/>
    </source>
</evidence>
<dbReference type="GO" id="GO:0036297">
    <property type="term" value="P:interstrand cross-link repair"/>
    <property type="evidence" value="ECO:0007669"/>
    <property type="project" value="InterPro"/>
</dbReference>
<dbReference type="InterPro" id="IPR043898">
    <property type="entry name" value="FANCL_d2"/>
</dbReference>
<evidence type="ECO:0000256" key="3">
    <source>
        <dbReference type="PROSITE-ProRule" id="PRU00175"/>
    </source>
</evidence>
<dbReference type="PROSITE" id="PS50089">
    <property type="entry name" value="ZF_RING_2"/>
    <property type="match status" value="1"/>
</dbReference>
<dbReference type="PANTHER" id="PTHR13206:SF0">
    <property type="entry name" value="E3 UBIQUITIN-PROTEIN LIGASE FANCL"/>
    <property type="match status" value="1"/>
</dbReference>
<dbReference type="Pfam" id="PF18890">
    <property type="entry name" value="FANCL_d2"/>
    <property type="match status" value="1"/>
</dbReference>
<dbReference type="GO" id="GO:0061630">
    <property type="term" value="F:ubiquitin protein ligase activity"/>
    <property type="evidence" value="ECO:0007669"/>
    <property type="project" value="TreeGrafter"/>
</dbReference>
<keyword evidence="6" id="KW-1185">Reference proteome</keyword>
<sequence length="393" mass="45467">MERSEVLKTEINQVLEQCLGLLPTDHSRTNEMYLQGPIKIGNKWIQTKVQLSLLTNSENINIQTQREHRIKIKKISEISKLMENISGENQRTQDDIICNIDLSANHNRSVYTEIASLWQSEDYDIFLNKNCTYMRFEKFAYHKQHYLELALPSIQILKHSLPSCIDLQSLVKELTGLKPLLQKFLVFLEELKPFYENFTDIDELCQVVQPSKPTTKENWRMFVLKERVFLKIEFKDPFAPLSTMVVNVVGPTEKVGPLRHIFDDGLRDWDPNLNVHKNLLRIFDLCFFPLPSAIDSEPLPIFCHICCCHNSELGDIPIVSCDNANCSLIFHTSCLKKWFTTLKESKVFLHVAFGFCPFCRTVSQGSFINLTISILLFPENIYNVQRDASISLC</sequence>
<dbReference type="InterPro" id="IPR026848">
    <property type="entry name" value="Fancl"/>
</dbReference>
<feature type="domain" description="RING-type" evidence="4">
    <location>
        <begin position="303"/>
        <end position="360"/>
    </location>
</feature>
<proteinExistence type="predicted"/>
<accession>A0A1B0FMB2</accession>
<dbReference type="InterPro" id="IPR043003">
    <property type="entry name" value="FANCL_d3_sf"/>
</dbReference>
<dbReference type="GO" id="GO:0008270">
    <property type="term" value="F:zinc ion binding"/>
    <property type="evidence" value="ECO:0007669"/>
    <property type="project" value="UniProtKB-KW"/>
</dbReference>
<reference evidence="5" key="1">
    <citation type="submission" date="2020-05" db="UniProtKB">
        <authorList>
            <consortium name="EnsemblMetazoa"/>
        </authorList>
    </citation>
    <scope>IDENTIFICATION</scope>
    <source>
        <strain evidence="5">Yale</strain>
    </source>
</reference>
<dbReference type="Pfam" id="PF18891">
    <property type="entry name" value="FANCL_d3"/>
    <property type="match status" value="1"/>
</dbReference>
<dbReference type="InterPro" id="IPR026850">
    <property type="entry name" value="FANCL_C"/>
</dbReference>
<dbReference type="EMBL" id="CCAG010019597">
    <property type="status" value="NOT_ANNOTATED_CDS"/>
    <property type="molecule type" value="Genomic_DNA"/>
</dbReference>
<dbReference type="Pfam" id="PF11793">
    <property type="entry name" value="FANCL_C"/>
    <property type="match status" value="1"/>
</dbReference>
<dbReference type="GO" id="GO:0043240">
    <property type="term" value="C:Fanconi anaemia nuclear complex"/>
    <property type="evidence" value="ECO:0007669"/>
    <property type="project" value="InterPro"/>
</dbReference>
<evidence type="ECO:0000256" key="2">
    <source>
        <dbReference type="ARBA" id="ARBA00022833"/>
    </source>
</evidence>
<dbReference type="Gene3D" id="3.30.457.30">
    <property type="match status" value="1"/>
</dbReference>
<dbReference type="InterPro" id="IPR044037">
    <property type="entry name" value="FANCL_d3"/>
</dbReference>
<keyword evidence="2" id="KW-0862">Zinc</keyword>
<keyword evidence="1 3" id="KW-0479">Metal-binding</keyword>
<name>A0A1B0FMB2_GLOMM</name>
<dbReference type="Gene3D" id="3.30.40.10">
    <property type="entry name" value="Zinc/RING finger domain, C3HC4 (zinc finger)"/>
    <property type="match status" value="1"/>
</dbReference>
<dbReference type="AlphaFoldDB" id="A0A1B0FMB2"/>
<dbReference type="InterPro" id="IPR013083">
    <property type="entry name" value="Znf_RING/FYVE/PHD"/>
</dbReference>
<dbReference type="Proteomes" id="UP000092444">
    <property type="component" value="Unassembled WGS sequence"/>
</dbReference>
<evidence type="ECO:0000313" key="5">
    <source>
        <dbReference type="EnsemblMetazoa" id="GMOY005011-PA"/>
    </source>
</evidence>
<evidence type="ECO:0000313" key="6">
    <source>
        <dbReference type="Proteomes" id="UP000092444"/>
    </source>
</evidence>
<evidence type="ECO:0000259" key="4">
    <source>
        <dbReference type="PROSITE" id="PS50089"/>
    </source>
</evidence>
<protein>
    <recommendedName>
        <fullName evidence="4">RING-type domain-containing protein</fullName>
    </recommendedName>
</protein>
<dbReference type="PANTHER" id="PTHR13206">
    <property type="entry name" value="UBIQUITIN LIGASE PROTEIN PHF9 FANCONI ANEMIA GROUP L PROTEIN"/>
    <property type="match status" value="1"/>
</dbReference>
<dbReference type="STRING" id="37546.A0A1B0FMB2"/>
<dbReference type="Gene3D" id="3.10.110.20">
    <property type="entry name" value="RWD domain-like"/>
    <property type="match status" value="1"/>
</dbReference>
<dbReference type="InterPro" id="IPR001841">
    <property type="entry name" value="Znf_RING"/>
</dbReference>